<feature type="domain" description="Methyl-accepting transducer" evidence="5">
    <location>
        <begin position="231"/>
        <end position="460"/>
    </location>
</feature>
<dbReference type="PROSITE" id="PS50111">
    <property type="entry name" value="CHEMOTAXIS_TRANSDUC_2"/>
    <property type="match status" value="1"/>
</dbReference>
<dbReference type="SMART" id="SM00283">
    <property type="entry name" value="MA"/>
    <property type="match status" value="1"/>
</dbReference>
<dbReference type="InterPro" id="IPR051310">
    <property type="entry name" value="MCP_chemotaxis"/>
</dbReference>
<protein>
    <submittedName>
        <fullName evidence="6">Methyl-accepting chemotaxis protein</fullName>
    </submittedName>
</protein>
<evidence type="ECO:0000313" key="7">
    <source>
        <dbReference type="Proteomes" id="UP000830116"/>
    </source>
</evidence>
<dbReference type="PANTHER" id="PTHR43531:SF14">
    <property type="entry name" value="METHYL-ACCEPTING CHEMOTAXIS PROTEIN I-RELATED"/>
    <property type="match status" value="1"/>
</dbReference>
<dbReference type="PRINTS" id="PR00260">
    <property type="entry name" value="CHEMTRNSDUCR"/>
</dbReference>
<evidence type="ECO:0000256" key="4">
    <source>
        <dbReference type="SAM" id="Phobius"/>
    </source>
</evidence>
<comment type="similarity">
    <text evidence="2">Belongs to the methyl-accepting chemotaxis (MCP) protein family.</text>
</comment>
<organism evidence="6 7">
    <name type="scientific">Bdellovibrio reynosensis</name>
    <dbReference type="NCBI Taxonomy" id="2835041"/>
    <lineage>
        <taxon>Bacteria</taxon>
        <taxon>Pseudomonadati</taxon>
        <taxon>Bdellovibrionota</taxon>
        <taxon>Bdellovibrionia</taxon>
        <taxon>Bdellovibrionales</taxon>
        <taxon>Pseudobdellovibrionaceae</taxon>
        <taxon>Bdellovibrio</taxon>
    </lineage>
</organism>
<evidence type="ECO:0000313" key="6">
    <source>
        <dbReference type="EMBL" id="UOF00786.1"/>
    </source>
</evidence>
<reference evidence="6" key="1">
    <citation type="submission" date="2022-03" db="EMBL/GenBank/DDBJ databases">
        <title>Genome Identification and Characterization of new species Bdellovibrio reynosense LBG001 sp. nov. from a Mexico soil sample.</title>
        <authorList>
            <person name="Camilli A."/>
            <person name="Ajao Y."/>
            <person name="Guo X."/>
        </authorList>
    </citation>
    <scope>NUCLEOTIDE SEQUENCE</scope>
    <source>
        <strain evidence="6">LBG001</strain>
    </source>
</reference>
<dbReference type="InterPro" id="IPR004090">
    <property type="entry name" value="Chemotax_Me-accpt_rcpt"/>
</dbReference>
<name>A0ABY4C741_9BACT</name>
<dbReference type="Proteomes" id="UP000830116">
    <property type="component" value="Chromosome"/>
</dbReference>
<dbReference type="EMBL" id="CP093442">
    <property type="protein sequence ID" value="UOF00786.1"/>
    <property type="molecule type" value="Genomic_DNA"/>
</dbReference>
<feature type="transmembrane region" description="Helical" evidence="4">
    <location>
        <begin position="193"/>
        <end position="213"/>
    </location>
</feature>
<proteinExistence type="inferred from homology"/>
<keyword evidence="7" id="KW-1185">Reference proteome</keyword>
<dbReference type="SUPFAM" id="SSF58104">
    <property type="entry name" value="Methyl-accepting chemotaxis protein (MCP) signaling domain"/>
    <property type="match status" value="1"/>
</dbReference>
<keyword evidence="3" id="KW-0807">Transducer</keyword>
<dbReference type="CDD" id="cd11386">
    <property type="entry name" value="MCP_signal"/>
    <property type="match status" value="1"/>
</dbReference>
<gene>
    <name evidence="6" type="ORF">MNR06_13875</name>
</gene>
<dbReference type="Pfam" id="PF00015">
    <property type="entry name" value="MCPsignal"/>
    <property type="match status" value="1"/>
</dbReference>
<keyword evidence="4" id="KW-0812">Transmembrane</keyword>
<evidence type="ECO:0000256" key="1">
    <source>
        <dbReference type="ARBA" id="ARBA00022481"/>
    </source>
</evidence>
<keyword evidence="1" id="KW-0488">Methylation</keyword>
<evidence type="ECO:0000256" key="2">
    <source>
        <dbReference type="ARBA" id="ARBA00029447"/>
    </source>
</evidence>
<dbReference type="Pfam" id="PF12729">
    <property type="entry name" value="4HB_MCP_1"/>
    <property type="match status" value="1"/>
</dbReference>
<dbReference type="InterPro" id="IPR024478">
    <property type="entry name" value="HlyB_4HB_MCP"/>
</dbReference>
<dbReference type="RefSeq" id="WP_243536960.1">
    <property type="nucleotide sequence ID" value="NZ_CP093442.1"/>
</dbReference>
<accession>A0ABY4C741</accession>
<dbReference type="InterPro" id="IPR004089">
    <property type="entry name" value="MCPsignal_dom"/>
</dbReference>
<dbReference type="Gene3D" id="1.10.287.950">
    <property type="entry name" value="Methyl-accepting chemotaxis protein"/>
    <property type="match status" value="1"/>
</dbReference>
<evidence type="ECO:0000256" key="3">
    <source>
        <dbReference type="PROSITE-ProRule" id="PRU00284"/>
    </source>
</evidence>
<keyword evidence="4" id="KW-1133">Transmembrane helix</keyword>
<sequence>MFSSISLKTKLLLLSCFLLSISVAVGFTSNIFFHKVTSEYDVIADVSIPKFKLTYEMMLDYRSVRINLRSFSFTDLTPEQAKEAWGKVQAAIHDYEEKEKKYLKYLISPQQKELYEKVHITWQEYRTTGEDVFNLYKQGTPEAHEKIHDILIKDGPEKAKIYTEAMAALLEYNDKAMKASIKTAKHDSQMADYFIIAIIAIGVLFGMTMGYLVSQKVSKIIGAVASELALGSNQIQQASTQISESSQGLSQAATEQATSLEETVSTMEEITAMVKLNTENGKQAAALASSTRDVALKGEKEIKTLIDAIYSISADSQKIEQITAVIDDIAFQTNLLALNAAVEAARAGEQGRGFAVVAEAVRSLAQRSSHAAKDITDLIRNSVEKIENGSKQAAQSGQVLSEIVTSVKKVADLNFEIANASEEQSTGIMQINKALTQLDQVTQHNAASSEEAAASAEELSVQATSLVDIVHTLEDLVFGKNGETEVKKPAVESAAKARKVVSNVHQLRTKSKAETIIPFGDVDAPRKVGSIDGF</sequence>
<dbReference type="PANTHER" id="PTHR43531">
    <property type="entry name" value="PROTEIN ICFG"/>
    <property type="match status" value="1"/>
</dbReference>
<keyword evidence="4" id="KW-0472">Membrane</keyword>
<evidence type="ECO:0000259" key="5">
    <source>
        <dbReference type="PROSITE" id="PS50111"/>
    </source>
</evidence>